<sequence>MPKASLGRSCSFYKVKAIRWGRSMDFPSFFPHFAKG</sequence>
<reference evidence="1" key="1">
    <citation type="submission" date="2022-11" db="EMBL/GenBank/DDBJ databases">
        <authorList>
            <person name="Hyden B.L."/>
            <person name="Feng K."/>
            <person name="Yates T."/>
            <person name="Jawdy S."/>
            <person name="Smart L.B."/>
            <person name="Muchero W."/>
        </authorList>
    </citation>
    <scope>NUCLEOTIDE SEQUENCE</scope>
    <source>
        <tissue evidence="1">Shoot tip</tissue>
    </source>
</reference>
<organism evidence="1 2">
    <name type="scientific">Salix purpurea</name>
    <name type="common">Purple osier willow</name>
    <dbReference type="NCBI Taxonomy" id="77065"/>
    <lineage>
        <taxon>Eukaryota</taxon>
        <taxon>Viridiplantae</taxon>
        <taxon>Streptophyta</taxon>
        <taxon>Embryophyta</taxon>
        <taxon>Tracheophyta</taxon>
        <taxon>Spermatophyta</taxon>
        <taxon>Magnoliopsida</taxon>
        <taxon>eudicotyledons</taxon>
        <taxon>Gunneridae</taxon>
        <taxon>Pentapetalae</taxon>
        <taxon>rosids</taxon>
        <taxon>fabids</taxon>
        <taxon>Malpighiales</taxon>
        <taxon>Salicaceae</taxon>
        <taxon>Saliceae</taxon>
        <taxon>Salix</taxon>
    </lineage>
</organism>
<dbReference type="AlphaFoldDB" id="A0A9Q0TIP8"/>
<gene>
    <name evidence="1" type="ORF">OIU79_008551</name>
</gene>
<protein>
    <submittedName>
        <fullName evidence="1">Uncharacterized protein</fullName>
    </submittedName>
</protein>
<evidence type="ECO:0000313" key="2">
    <source>
        <dbReference type="Proteomes" id="UP001151532"/>
    </source>
</evidence>
<comment type="caution">
    <text evidence="1">The sequence shown here is derived from an EMBL/GenBank/DDBJ whole genome shotgun (WGS) entry which is preliminary data.</text>
</comment>
<keyword evidence="2" id="KW-1185">Reference proteome</keyword>
<accession>A0A9Q0TIP8</accession>
<dbReference type="Proteomes" id="UP001151532">
    <property type="component" value="Chromosome 1"/>
</dbReference>
<proteinExistence type="predicted"/>
<reference evidence="1" key="2">
    <citation type="journal article" date="2023" name="Int. J. Mol. Sci.">
        <title>De Novo Assembly and Annotation of 11 Diverse Shrub Willow (Salix) Genomes Reveals Novel Gene Organization in Sex-Linked Regions.</title>
        <authorList>
            <person name="Hyden B."/>
            <person name="Feng K."/>
            <person name="Yates T.B."/>
            <person name="Jawdy S."/>
            <person name="Cereghino C."/>
            <person name="Smart L.B."/>
            <person name="Muchero W."/>
        </authorList>
    </citation>
    <scope>NUCLEOTIDE SEQUENCE</scope>
    <source>
        <tissue evidence="1">Shoot tip</tissue>
    </source>
</reference>
<dbReference type="EMBL" id="JAPFFK010000015">
    <property type="protein sequence ID" value="KAJ6712352.1"/>
    <property type="molecule type" value="Genomic_DNA"/>
</dbReference>
<evidence type="ECO:0000313" key="1">
    <source>
        <dbReference type="EMBL" id="KAJ6712352.1"/>
    </source>
</evidence>
<name>A0A9Q0TIP8_SALPP</name>